<name>A0A509E5R6_9HYPH</name>
<evidence type="ECO:0000313" key="2">
    <source>
        <dbReference type="EMBL" id="VUD69596.1"/>
    </source>
</evidence>
<dbReference type="PANTHER" id="PTHR43130">
    <property type="entry name" value="ARAC-FAMILY TRANSCRIPTIONAL REGULATOR"/>
    <property type="match status" value="1"/>
</dbReference>
<dbReference type="AlphaFoldDB" id="A0A509E5R6"/>
<accession>A0A509E5R6</accession>
<dbReference type="GO" id="GO:0050549">
    <property type="term" value="F:cyclohexyl-isocyanide hydratase activity"/>
    <property type="evidence" value="ECO:0007669"/>
    <property type="project" value="UniProtKB-EC"/>
</dbReference>
<proteinExistence type="predicted"/>
<feature type="domain" description="DJ-1/PfpI" evidence="1">
    <location>
        <begin position="11"/>
        <end position="178"/>
    </location>
</feature>
<dbReference type="EC" id="4.2.1.103" evidence="2"/>
<evidence type="ECO:0000259" key="1">
    <source>
        <dbReference type="Pfam" id="PF01965"/>
    </source>
</evidence>
<keyword evidence="3" id="KW-1185">Reference proteome</keyword>
<gene>
    <name evidence="2" type="primary">inhA_1</name>
    <name evidence="2" type="ORF">MET9862_00149</name>
</gene>
<sequence length="220" mass="22492">MKGRDAHACLAVVLYEGVEPIDVGGTIGVISMARRVLPNLSDVVVAQTAGPVRLAGGLVVWASHGFDDAPETDATIVCGGPGWNAAAREPAMTRFLNGRTSGTLASVCTGAMILAEAGCLDGRKATTRRARAGAEPISPLAVMASDHTRISALTALVVDDGVVTGGGVSLAIDLTLYLIGTIYGDDARDEIATMIEYDRAFAANRAALGIIRGQSGAVTA</sequence>
<keyword evidence="2" id="KW-0456">Lyase</keyword>
<dbReference type="RefSeq" id="WP_210248077.1">
    <property type="nucleotide sequence ID" value="NZ_CABFPH010000001.1"/>
</dbReference>
<dbReference type="InterPro" id="IPR029062">
    <property type="entry name" value="Class_I_gatase-like"/>
</dbReference>
<protein>
    <submittedName>
        <fullName evidence="2">Isonitrile hydratase</fullName>
        <ecNumber evidence="2">4.2.1.103</ecNumber>
    </submittedName>
</protein>
<dbReference type="SUPFAM" id="SSF52317">
    <property type="entry name" value="Class I glutamine amidotransferase-like"/>
    <property type="match status" value="1"/>
</dbReference>
<dbReference type="Proteomes" id="UP000410984">
    <property type="component" value="Unassembled WGS sequence"/>
</dbReference>
<dbReference type="EMBL" id="CABFPH010000001">
    <property type="protein sequence ID" value="VUD69596.1"/>
    <property type="molecule type" value="Genomic_DNA"/>
</dbReference>
<dbReference type="InterPro" id="IPR052158">
    <property type="entry name" value="INH-QAR"/>
</dbReference>
<evidence type="ECO:0000313" key="3">
    <source>
        <dbReference type="Proteomes" id="UP000410984"/>
    </source>
</evidence>
<dbReference type="PANTHER" id="PTHR43130:SF3">
    <property type="entry name" value="HTH-TYPE TRANSCRIPTIONAL REGULATOR RV1931C"/>
    <property type="match status" value="1"/>
</dbReference>
<dbReference type="Gene3D" id="3.40.50.880">
    <property type="match status" value="1"/>
</dbReference>
<organism evidence="2 3">
    <name type="scientific">Methylobacterium symbioticum</name>
    <dbReference type="NCBI Taxonomy" id="2584084"/>
    <lineage>
        <taxon>Bacteria</taxon>
        <taxon>Pseudomonadati</taxon>
        <taxon>Pseudomonadota</taxon>
        <taxon>Alphaproteobacteria</taxon>
        <taxon>Hyphomicrobiales</taxon>
        <taxon>Methylobacteriaceae</taxon>
        <taxon>Methylobacterium</taxon>
    </lineage>
</organism>
<reference evidence="2 3" key="1">
    <citation type="submission" date="2019-06" db="EMBL/GenBank/DDBJ databases">
        <authorList>
            <person name="Rodrigo-Torres L."/>
            <person name="Arahal R. D."/>
            <person name="Lucena T."/>
        </authorList>
    </citation>
    <scope>NUCLEOTIDE SEQUENCE [LARGE SCALE GENOMIC DNA]</scope>
    <source>
        <strain evidence="2 3">SB0023/3</strain>
    </source>
</reference>
<dbReference type="Pfam" id="PF01965">
    <property type="entry name" value="DJ-1_PfpI"/>
    <property type="match status" value="1"/>
</dbReference>
<dbReference type="InterPro" id="IPR002818">
    <property type="entry name" value="DJ-1/PfpI"/>
</dbReference>